<dbReference type="PANTHER" id="PTHR31232:SF155">
    <property type="entry name" value="PLANT SELF-INCOMPATIBILITY PROTEIN S1 FAMILY"/>
    <property type="match status" value="1"/>
</dbReference>
<dbReference type="PANTHER" id="PTHR31232">
    <property type="match status" value="1"/>
</dbReference>
<dbReference type="GO" id="GO:0060320">
    <property type="term" value="P:rejection of self pollen"/>
    <property type="evidence" value="ECO:0007669"/>
    <property type="project" value="UniProtKB-KW"/>
</dbReference>
<dbReference type="EMBL" id="JBDFQZ010000008">
    <property type="protein sequence ID" value="KAK9699458.1"/>
    <property type="molecule type" value="Genomic_DNA"/>
</dbReference>
<sequence length="126" mass="15160">MCRKCFQWAKGLVFLTRVTVNNTLSNGKKLLIHCRSKDDDLSTVELTHLQVYNFTINKSFWGDTLFFCDVFFDNEMHSFDVFNQKRDTSFCRKTCYYEVRESKVCKYRPLFLDIVEDCQYWKKKSN</sequence>
<gene>
    <name evidence="7" type="ORF">RND81_08G175000</name>
</gene>
<comment type="caution">
    <text evidence="7">The sequence shown here is derived from an EMBL/GenBank/DDBJ whole genome shotgun (WGS) entry which is preliminary data.</text>
</comment>
<protein>
    <recommendedName>
        <fullName evidence="6">S-protein homolog</fullName>
    </recommendedName>
</protein>
<proteinExistence type="inferred from homology"/>
<keyword evidence="5" id="KW-0732">Signal</keyword>
<dbReference type="Pfam" id="PF05938">
    <property type="entry name" value="Self-incomp_S1"/>
    <property type="match status" value="1"/>
</dbReference>
<comment type="subcellular location">
    <subcellularLocation>
        <location evidence="1 6">Secreted</location>
    </subcellularLocation>
</comment>
<keyword evidence="3 6" id="KW-0713">Self-incompatibility</keyword>
<evidence type="ECO:0000256" key="6">
    <source>
        <dbReference type="RuleBase" id="RU367044"/>
    </source>
</evidence>
<organism evidence="7 8">
    <name type="scientific">Saponaria officinalis</name>
    <name type="common">Common soapwort</name>
    <name type="synonym">Lychnis saponaria</name>
    <dbReference type="NCBI Taxonomy" id="3572"/>
    <lineage>
        <taxon>Eukaryota</taxon>
        <taxon>Viridiplantae</taxon>
        <taxon>Streptophyta</taxon>
        <taxon>Embryophyta</taxon>
        <taxon>Tracheophyta</taxon>
        <taxon>Spermatophyta</taxon>
        <taxon>Magnoliopsida</taxon>
        <taxon>eudicotyledons</taxon>
        <taxon>Gunneridae</taxon>
        <taxon>Pentapetalae</taxon>
        <taxon>Caryophyllales</taxon>
        <taxon>Caryophyllaceae</taxon>
        <taxon>Caryophylleae</taxon>
        <taxon>Saponaria</taxon>
    </lineage>
</organism>
<dbReference type="GO" id="GO:0005576">
    <property type="term" value="C:extracellular region"/>
    <property type="evidence" value="ECO:0007669"/>
    <property type="project" value="UniProtKB-SubCell"/>
</dbReference>
<dbReference type="AlphaFoldDB" id="A0AAW1J7Z5"/>
<name>A0AAW1J7Z5_SAPOF</name>
<dbReference type="Proteomes" id="UP001443914">
    <property type="component" value="Unassembled WGS sequence"/>
</dbReference>
<accession>A0AAW1J7Z5</accession>
<evidence type="ECO:0000256" key="4">
    <source>
        <dbReference type="ARBA" id="ARBA00022525"/>
    </source>
</evidence>
<keyword evidence="4 6" id="KW-0964">Secreted</keyword>
<evidence type="ECO:0000256" key="3">
    <source>
        <dbReference type="ARBA" id="ARBA00022471"/>
    </source>
</evidence>
<evidence type="ECO:0000313" key="7">
    <source>
        <dbReference type="EMBL" id="KAK9699458.1"/>
    </source>
</evidence>
<comment type="similarity">
    <text evidence="2 6">Belongs to the plant self-incompatibility (S1) protein family.</text>
</comment>
<reference evidence="7" key="1">
    <citation type="submission" date="2024-03" db="EMBL/GenBank/DDBJ databases">
        <title>WGS assembly of Saponaria officinalis var. Norfolk2.</title>
        <authorList>
            <person name="Jenkins J."/>
            <person name="Shu S."/>
            <person name="Grimwood J."/>
            <person name="Barry K."/>
            <person name="Goodstein D."/>
            <person name="Schmutz J."/>
            <person name="Leebens-Mack J."/>
            <person name="Osbourn A."/>
        </authorList>
    </citation>
    <scope>NUCLEOTIDE SEQUENCE [LARGE SCALE GENOMIC DNA]</scope>
    <source>
        <strain evidence="7">JIC</strain>
    </source>
</reference>
<evidence type="ECO:0000256" key="2">
    <source>
        <dbReference type="ARBA" id="ARBA00005581"/>
    </source>
</evidence>
<keyword evidence="8" id="KW-1185">Reference proteome</keyword>
<evidence type="ECO:0000256" key="5">
    <source>
        <dbReference type="ARBA" id="ARBA00022729"/>
    </source>
</evidence>
<dbReference type="InterPro" id="IPR010264">
    <property type="entry name" value="Self-incomp_S1"/>
</dbReference>
<evidence type="ECO:0000256" key="1">
    <source>
        <dbReference type="ARBA" id="ARBA00004613"/>
    </source>
</evidence>
<evidence type="ECO:0000313" key="8">
    <source>
        <dbReference type="Proteomes" id="UP001443914"/>
    </source>
</evidence>